<dbReference type="InParanoid" id="H1YX41"/>
<evidence type="ECO:0000256" key="4">
    <source>
        <dbReference type="ARBA" id="ARBA00022679"/>
    </source>
</evidence>
<dbReference type="RefSeq" id="WP_004077768.1">
    <property type="nucleotide sequence ID" value="NZ_CM001436.1"/>
</dbReference>
<dbReference type="InterPro" id="IPR000878">
    <property type="entry name" value="4pyrrol_Mease"/>
</dbReference>
<evidence type="ECO:0000313" key="7">
    <source>
        <dbReference type="EMBL" id="EHQ35844.1"/>
    </source>
</evidence>
<evidence type="ECO:0000259" key="6">
    <source>
        <dbReference type="Pfam" id="PF00590"/>
    </source>
</evidence>
<keyword evidence="8" id="KW-1185">Reference proteome</keyword>
<keyword evidence="2" id="KW-0169">Cobalamin biosynthesis</keyword>
<dbReference type="InterPro" id="IPR051810">
    <property type="entry name" value="Precorrin_MeTrfase"/>
</dbReference>
<dbReference type="GO" id="GO:0009236">
    <property type="term" value="P:cobalamin biosynthetic process"/>
    <property type="evidence" value="ECO:0007669"/>
    <property type="project" value="UniProtKB-UniPathway"/>
</dbReference>
<dbReference type="PANTHER" id="PTHR47036">
    <property type="entry name" value="COBALT-FACTOR III C(17)-METHYLTRANSFERASE-RELATED"/>
    <property type="match status" value="1"/>
</dbReference>
<evidence type="ECO:0000256" key="5">
    <source>
        <dbReference type="ARBA" id="ARBA00022691"/>
    </source>
</evidence>
<organism evidence="7 8">
    <name type="scientific">Methanoplanus limicola DSM 2279</name>
    <dbReference type="NCBI Taxonomy" id="937775"/>
    <lineage>
        <taxon>Archaea</taxon>
        <taxon>Methanobacteriati</taxon>
        <taxon>Methanobacteriota</taxon>
        <taxon>Stenosarchaea group</taxon>
        <taxon>Methanomicrobia</taxon>
        <taxon>Methanomicrobiales</taxon>
        <taxon>Methanomicrobiaceae</taxon>
        <taxon>Methanoplanus</taxon>
    </lineage>
</organism>
<gene>
    <name evidence="7" type="ORF">Metlim_1743</name>
</gene>
<dbReference type="Gene3D" id="3.40.1010.10">
    <property type="entry name" value="Cobalt-precorrin-4 Transmethylase, Domain 1"/>
    <property type="match status" value="1"/>
</dbReference>
<dbReference type="Proteomes" id="UP000005741">
    <property type="component" value="Chromosome"/>
</dbReference>
<evidence type="ECO:0000313" key="8">
    <source>
        <dbReference type="Proteomes" id="UP000005741"/>
    </source>
</evidence>
<dbReference type="GO" id="GO:0030789">
    <property type="term" value="F:precorrin-3B C17-methyltransferase activity"/>
    <property type="evidence" value="ECO:0007669"/>
    <property type="project" value="UniProtKB-EC"/>
</dbReference>
<dbReference type="NCBIfam" id="TIGR01466">
    <property type="entry name" value="cobJ_cbiH"/>
    <property type="match status" value="1"/>
</dbReference>
<dbReference type="STRING" id="937775.Metlim_1743"/>
<evidence type="ECO:0000256" key="1">
    <source>
        <dbReference type="ARBA" id="ARBA00004953"/>
    </source>
</evidence>
<keyword evidence="4 7" id="KW-0808">Transferase</keyword>
<sequence length="258" mass="28420">MQSLNKGKLFIIGIGPGDTDFMIKRASDAIMESEIIIGNDFYLDLIKPLIGDKEVIYSSMGKEVERARRCIELAETKKVAMISGGDPGIYGMAGIVIEIIKRDNSGVEYEVIPGVTAATAAASKTGSPLSGDYATVSLSDLLTPIEIIEKRLDLAFQMGVPVVLYNPKSNGRPHNLAIALEKALKYKNKDTPVAVVKNSHRSGEEIRYYKLSELFEDDEFVDMRSVVIIGGEESEFIGDDENIRGIVTPRGYDRKYVY</sequence>
<dbReference type="AlphaFoldDB" id="H1YX41"/>
<dbReference type="PANTHER" id="PTHR47036:SF1">
    <property type="entry name" value="COBALT-FACTOR III C(17)-METHYLTRANSFERASE-RELATED"/>
    <property type="match status" value="1"/>
</dbReference>
<comment type="pathway">
    <text evidence="1">Cofactor biosynthesis; adenosylcobalamin biosynthesis.</text>
</comment>
<evidence type="ECO:0000256" key="2">
    <source>
        <dbReference type="ARBA" id="ARBA00022573"/>
    </source>
</evidence>
<evidence type="ECO:0000256" key="3">
    <source>
        <dbReference type="ARBA" id="ARBA00022603"/>
    </source>
</evidence>
<dbReference type="CDD" id="cd11646">
    <property type="entry name" value="Precorrin_3B_C17_MT"/>
    <property type="match status" value="1"/>
</dbReference>
<dbReference type="FunCoup" id="H1YX41">
    <property type="interactions" value="85"/>
</dbReference>
<dbReference type="GO" id="GO:0032259">
    <property type="term" value="P:methylation"/>
    <property type="evidence" value="ECO:0007669"/>
    <property type="project" value="UniProtKB-KW"/>
</dbReference>
<dbReference type="HOGENOM" id="CLU_047948_2_0_2"/>
<dbReference type="PATRIC" id="fig|937775.9.peg.1956"/>
<dbReference type="EMBL" id="CM001436">
    <property type="protein sequence ID" value="EHQ35844.1"/>
    <property type="molecule type" value="Genomic_DNA"/>
</dbReference>
<dbReference type="Pfam" id="PF00590">
    <property type="entry name" value="TP_methylase"/>
    <property type="match status" value="1"/>
</dbReference>
<dbReference type="UniPathway" id="UPA00148"/>
<feature type="domain" description="Tetrapyrrole methylase" evidence="6">
    <location>
        <begin position="8"/>
        <end position="213"/>
    </location>
</feature>
<dbReference type="EC" id="2.1.1.131" evidence="7"/>
<reference evidence="7 8" key="1">
    <citation type="submission" date="2011-10" db="EMBL/GenBank/DDBJ databases">
        <title>The Improved High-Quality Draft genome of Methanoplanus limicola DSM 2279.</title>
        <authorList>
            <consortium name="US DOE Joint Genome Institute (JGI-PGF)"/>
            <person name="Lucas S."/>
            <person name="Copeland A."/>
            <person name="Lapidus A."/>
            <person name="Glavina del Rio T."/>
            <person name="Dalin E."/>
            <person name="Tice H."/>
            <person name="Bruce D."/>
            <person name="Goodwin L."/>
            <person name="Pitluck S."/>
            <person name="Peters L."/>
            <person name="Mikhailova N."/>
            <person name="Lu M."/>
            <person name="Kyrpides N."/>
            <person name="Mavromatis K."/>
            <person name="Ivanova N."/>
            <person name="Markowitz V."/>
            <person name="Cheng J.-F."/>
            <person name="Hugenholtz P."/>
            <person name="Woyke T."/>
            <person name="Wu D."/>
            <person name="Wirth R."/>
            <person name="Brambilla E.-M."/>
            <person name="Klenk H.-P."/>
            <person name="Eisen J.A."/>
        </authorList>
    </citation>
    <scope>NUCLEOTIDE SEQUENCE [LARGE SCALE GENOMIC DNA]</scope>
    <source>
        <strain evidence="7 8">DSM 2279</strain>
    </source>
</reference>
<dbReference type="SUPFAM" id="SSF53790">
    <property type="entry name" value="Tetrapyrrole methylase"/>
    <property type="match status" value="1"/>
</dbReference>
<dbReference type="Gene3D" id="3.30.950.10">
    <property type="entry name" value="Methyltransferase, Cobalt-precorrin-4 Transmethylase, Domain 2"/>
    <property type="match status" value="1"/>
</dbReference>
<keyword evidence="5" id="KW-0949">S-adenosyl-L-methionine</keyword>
<dbReference type="InterPro" id="IPR035996">
    <property type="entry name" value="4pyrrol_Methylase_sf"/>
</dbReference>
<keyword evidence="3 7" id="KW-0489">Methyltransferase</keyword>
<proteinExistence type="predicted"/>
<accession>H1YX41</accession>
<dbReference type="InterPro" id="IPR014776">
    <property type="entry name" value="4pyrrole_Mease_sub2"/>
</dbReference>
<dbReference type="InterPro" id="IPR014777">
    <property type="entry name" value="4pyrrole_Mease_sub1"/>
</dbReference>
<name>H1YX41_9EURY</name>
<dbReference type="InterPro" id="IPR006363">
    <property type="entry name" value="Cbl_synth_CobJ/CibH_dom"/>
</dbReference>
<protein>
    <submittedName>
        <fullName evidence="7">Precorrin-3 methyltransferase</fullName>
        <ecNumber evidence="7">2.1.1.131</ecNumber>
    </submittedName>
</protein>